<dbReference type="PANTHER" id="PTHR35529:SF2">
    <property type="entry name" value="SPORULATION PROTEIN YTAF-RELATED"/>
    <property type="match status" value="1"/>
</dbReference>
<feature type="transmembrane region" description="Helical" evidence="5">
    <location>
        <begin position="125"/>
        <end position="145"/>
    </location>
</feature>
<feature type="transmembrane region" description="Helical" evidence="5">
    <location>
        <begin position="184"/>
        <end position="200"/>
    </location>
</feature>
<dbReference type="Proteomes" id="UP000050482">
    <property type="component" value="Unassembled WGS sequence"/>
</dbReference>
<sequence length="201" mass="21034">MWSSIAIVCAISVASNLDNAGVGIAYGVRGVKISVTANGLIALISGVATLLAGVAGNLIIHYVPSNVATYIGGGVMMLVGLWVLTEPLRSRSKRRLGDDIVFTRILRDPMVADFDRSKHISMGEAAILGVALALNALAGGFDAGVVHIPVWLTSFGVAIFSYLLLGFSAYVGRRYAAEKLGNKATVIAGILLLLIGIHQVM</sequence>
<organism evidence="6 7">
    <name type="scientific">Alicyclobacillus ferrooxydans</name>
    <dbReference type="NCBI Taxonomy" id="471514"/>
    <lineage>
        <taxon>Bacteria</taxon>
        <taxon>Bacillati</taxon>
        <taxon>Bacillota</taxon>
        <taxon>Bacilli</taxon>
        <taxon>Bacillales</taxon>
        <taxon>Alicyclobacillaceae</taxon>
        <taxon>Alicyclobacillus</taxon>
    </lineage>
</organism>
<feature type="transmembrane region" description="Helical" evidence="5">
    <location>
        <begin position="39"/>
        <end position="61"/>
    </location>
</feature>
<proteinExistence type="predicted"/>
<accession>A0A0N8PPL1</accession>
<feature type="transmembrane region" description="Helical" evidence="5">
    <location>
        <begin position="151"/>
        <end position="172"/>
    </location>
</feature>
<evidence type="ECO:0008006" key="8">
    <source>
        <dbReference type="Google" id="ProtNLM"/>
    </source>
</evidence>
<keyword evidence="2 5" id="KW-0812">Transmembrane</keyword>
<name>A0A0N8PPL1_9BACL</name>
<evidence type="ECO:0000256" key="1">
    <source>
        <dbReference type="ARBA" id="ARBA00022475"/>
    </source>
</evidence>
<dbReference type="Pfam" id="PF02659">
    <property type="entry name" value="Mntp"/>
    <property type="match status" value="1"/>
</dbReference>
<evidence type="ECO:0000256" key="3">
    <source>
        <dbReference type="ARBA" id="ARBA00022989"/>
    </source>
</evidence>
<dbReference type="EMBL" id="LJCO01000030">
    <property type="protein sequence ID" value="KPV44629.1"/>
    <property type="molecule type" value="Genomic_DNA"/>
</dbReference>
<evidence type="ECO:0000313" key="6">
    <source>
        <dbReference type="EMBL" id="KPV44629.1"/>
    </source>
</evidence>
<dbReference type="PATRIC" id="fig|471514.4.peg.4279"/>
<dbReference type="InterPro" id="IPR003810">
    <property type="entry name" value="Mntp/YtaF"/>
</dbReference>
<keyword evidence="3 5" id="KW-1133">Transmembrane helix</keyword>
<gene>
    <name evidence="6" type="ORF">AN477_06525</name>
</gene>
<dbReference type="Gene3D" id="1.20.1250.20">
    <property type="entry name" value="MFS general substrate transporter like domains"/>
    <property type="match status" value="1"/>
</dbReference>
<keyword evidence="7" id="KW-1185">Reference proteome</keyword>
<dbReference type="AlphaFoldDB" id="A0A0N8PPL1"/>
<evidence type="ECO:0000256" key="2">
    <source>
        <dbReference type="ARBA" id="ARBA00022692"/>
    </source>
</evidence>
<protein>
    <recommendedName>
        <fullName evidence="8">Sporulation protein</fullName>
    </recommendedName>
</protein>
<dbReference type="InterPro" id="IPR036259">
    <property type="entry name" value="MFS_trans_sf"/>
</dbReference>
<evidence type="ECO:0000313" key="7">
    <source>
        <dbReference type="Proteomes" id="UP000050482"/>
    </source>
</evidence>
<evidence type="ECO:0000256" key="4">
    <source>
        <dbReference type="ARBA" id="ARBA00023136"/>
    </source>
</evidence>
<keyword evidence="1" id="KW-1003">Cell membrane</keyword>
<evidence type="ECO:0000256" key="5">
    <source>
        <dbReference type="SAM" id="Phobius"/>
    </source>
</evidence>
<feature type="transmembrane region" description="Helical" evidence="5">
    <location>
        <begin position="67"/>
        <end position="85"/>
    </location>
</feature>
<dbReference type="OrthoDB" id="1679205at2"/>
<keyword evidence="4 5" id="KW-0472">Membrane</keyword>
<comment type="caution">
    <text evidence="6">The sequence shown here is derived from an EMBL/GenBank/DDBJ whole genome shotgun (WGS) entry which is preliminary data.</text>
</comment>
<dbReference type="STRING" id="471514.AN477_06525"/>
<reference evidence="6 7" key="1">
    <citation type="submission" date="2015-09" db="EMBL/GenBank/DDBJ databases">
        <title>Draft genome sequence of Alicyclobacillus ferrooxydans DSM 22381.</title>
        <authorList>
            <person name="Hemp J."/>
        </authorList>
    </citation>
    <scope>NUCLEOTIDE SEQUENCE [LARGE SCALE GENOMIC DNA]</scope>
    <source>
        <strain evidence="6 7">TC-34</strain>
    </source>
</reference>
<dbReference type="RefSeq" id="WP_054968355.1">
    <property type="nucleotide sequence ID" value="NZ_LJCO01000030.1"/>
</dbReference>
<dbReference type="PANTHER" id="PTHR35529">
    <property type="entry name" value="MANGANESE EFFLUX PUMP MNTP-RELATED"/>
    <property type="match status" value="1"/>
</dbReference>